<feature type="transmembrane region" description="Helical" evidence="6">
    <location>
        <begin position="646"/>
        <end position="665"/>
    </location>
</feature>
<dbReference type="GeneID" id="8998058"/>
<keyword evidence="3 6" id="KW-1133">Transmembrane helix</keyword>
<evidence type="ECO:0000256" key="1">
    <source>
        <dbReference type="ARBA" id="ARBA00004141"/>
    </source>
</evidence>
<feature type="transmembrane region" description="Helical" evidence="6">
    <location>
        <begin position="723"/>
        <end position="741"/>
    </location>
</feature>
<sequence length="1032" mass="117477">METDDNIQSVNNKAPSSNRSLRHTNTTDDIKNLLSSPPERPKKFNRQSSVILANTGERVHRTISLTNSSYESFDEDNLTERDSLLPQSNSNTSQRSISIYLNWKYLRQVYHNDIFRSVLKCSVAYLIASMGVYYTPFNEFLGQTDSKHLVATVAVYFHPSRSKGSMFQTLIFVVISLLFSFSVSFACRSIAGSFFKSGEDEISYSVDLIVSSISLGVIAFMKQKVNKQTFNTACSLASISVVACIVKEGSLNAADIPIERLRSTAHVVVTGCVITVAMCYLLWPVSAVDKLRNNLNDSYNIMSSLLSIIPNRILNGDKFTNQDAEYFNALKINIAQLNSSFEESKFELKFKGREQELAIFAEIVNVTISLTRNLQALRSSTEMSWKLLHEENLEQNNESHSSTSSLKSYDNEYMRLSRSTEYLTHINTQGVSGDSSNIDYTAINSTQLFDLFVYYLAPSMKSFIFTLKGVLSEIPFENKSSPNTFVNTTNYQNSLKSALELFHDKQTKSFEKIYAQEIFKPPSDFFSKADQEEVTACCGNFSSLLKLFAEDLIEFLQLAEDYEKSRKSSRTWHWLKFWRHHPEINASVINENANLEHSLNEALINFQNHLGSGNISHVSRSPRAIERWSFSLWKALKVFRRIDVQFGIRVGLGAFFLSIFAYHPLTKHTFNLWRGEWALTIYCIMMNKSLGGTTMTVKWRFIGTFLGAIAAYIIWILTDGNVYALSITGFLLSIPCFYIIIYWKKNNAFGRFILLTYNLTALYSYSMTQKDAEDGNEGGDEPIIGEIAFHRYVAVSVGILWALTMASCFLPNSARGRLKNGLAILWLRMGVIWDSDPLDYVYDSSAKGSCLIGLKDQKGINDLLTECETLLKQAPIEFRLKGSFPRVTYEKLLKSTSTIIDAFQNMNHMVRVDPKLSENEQYVLKYIAAERSELEDRIFLIFYMVASAMKLNFPLPVKPASMEHARDRMLYKLSEIRSYNATESELALKNEDYFLLYSYTLVTSSISEELHKIVEIIKELLGELSEDMFQFV</sequence>
<protein>
    <submittedName>
        <fullName evidence="9">DEHA2A09416p</fullName>
    </submittedName>
</protein>
<organism evidence="9 10">
    <name type="scientific">Debaryomyces hansenii (strain ATCC 36239 / CBS 767 / BCRC 21394 / JCM 1990 / NBRC 0083 / IGC 2968)</name>
    <name type="common">Yeast</name>
    <name type="synonym">Torulaspora hansenii</name>
    <dbReference type="NCBI Taxonomy" id="284592"/>
    <lineage>
        <taxon>Eukaryota</taxon>
        <taxon>Fungi</taxon>
        <taxon>Dikarya</taxon>
        <taxon>Ascomycota</taxon>
        <taxon>Saccharomycotina</taxon>
        <taxon>Pichiomycetes</taxon>
        <taxon>Debaryomycetaceae</taxon>
        <taxon>Debaryomyces</taxon>
    </lineage>
</organism>
<dbReference type="PANTHER" id="PTHR47804:SF1">
    <property type="entry name" value="DUF2421 DOMAIN-CONTAINING PROTEIN"/>
    <property type="match status" value="1"/>
</dbReference>
<dbReference type="OMA" id="INEHFRH"/>
<feature type="transmembrane region" description="Helical" evidence="6">
    <location>
        <begin position="203"/>
        <end position="221"/>
    </location>
</feature>
<feature type="domain" description="Integral membrane bound transporter" evidence="8">
    <location>
        <begin position="668"/>
        <end position="804"/>
    </location>
</feature>
<keyword evidence="10" id="KW-1185">Reference proteome</keyword>
<feature type="transmembrane region" description="Helical" evidence="6">
    <location>
        <begin position="787"/>
        <end position="810"/>
    </location>
</feature>
<evidence type="ECO:0000256" key="5">
    <source>
        <dbReference type="SAM" id="MobiDB-lite"/>
    </source>
</evidence>
<evidence type="ECO:0000259" key="7">
    <source>
        <dbReference type="Pfam" id="PF10334"/>
    </source>
</evidence>
<dbReference type="Proteomes" id="UP000000599">
    <property type="component" value="Chromosome A"/>
</dbReference>
<dbReference type="GO" id="GO:0016020">
    <property type="term" value="C:membrane"/>
    <property type="evidence" value="ECO:0007669"/>
    <property type="project" value="UniProtKB-SubCell"/>
</dbReference>
<dbReference type="InterPro" id="IPR018820">
    <property type="entry name" value="BRE4-related_DUF2421"/>
</dbReference>
<dbReference type="InterPro" id="IPR052430">
    <property type="entry name" value="IVT-Associated"/>
</dbReference>
<dbReference type="Pfam" id="PF10334">
    <property type="entry name" value="BRE4"/>
    <property type="match status" value="1"/>
</dbReference>
<dbReference type="VEuPathDB" id="FungiDB:DEHA2A09416g"/>
<keyword evidence="2 6" id="KW-0812">Transmembrane</keyword>
<evidence type="ECO:0000259" key="8">
    <source>
        <dbReference type="Pfam" id="PF13515"/>
    </source>
</evidence>
<dbReference type="STRING" id="284592.B5RST8"/>
<dbReference type="KEGG" id="dha:DEHA2A09416g"/>
<dbReference type="AlphaFoldDB" id="B5RST8"/>
<feature type="transmembrane region" description="Helical" evidence="6">
    <location>
        <begin position="263"/>
        <end position="283"/>
    </location>
</feature>
<feature type="transmembrane region" description="Helical" evidence="6">
    <location>
        <begin position="748"/>
        <end position="767"/>
    </location>
</feature>
<name>B5RST8_DEBHA</name>
<feature type="compositionally biased region" description="Polar residues" evidence="5">
    <location>
        <begin position="1"/>
        <end position="19"/>
    </location>
</feature>
<evidence type="ECO:0000313" key="10">
    <source>
        <dbReference type="Proteomes" id="UP000000599"/>
    </source>
</evidence>
<feature type="domain" description="DUF2421" evidence="7">
    <location>
        <begin position="864"/>
        <end position="1023"/>
    </location>
</feature>
<reference evidence="9 10" key="1">
    <citation type="journal article" date="2004" name="Nature">
        <title>Genome evolution in yeasts.</title>
        <authorList>
            <consortium name="Genolevures"/>
            <person name="Dujon B."/>
            <person name="Sherman D."/>
            <person name="Fischer G."/>
            <person name="Durrens P."/>
            <person name="Casaregola S."/>
            <person name="Lafontaine I."/>
            <person name="de Montigny J."/>
            <person name="Marck C."/>
            <person name="Neuveglise C."/>
            <person name="Talla E."/>
            <person name="Goffard N."/>
            <person name="Frangeul L."/>
            <person name="Aigle M."/>
            <person name="Anthouard V."/>
            <person name="Babour A."/>
            <person name="Barbe V."/>
            <person name="Barnay S."/>
            <person name="Blanchin S."/>
            <person name="Beckerich J.M."/>
            <person name="Beyne E."/>
            <person name="Bleykasten C."/>
            <person name="Boisrame A."/>
            <person name="Boyer J."/>
            <person name="Cattolico L."/>
            <person name="Confanioleri F."/>
            <person name="de Daruvar A."/>
            <person name="Despons L."/>
            <person name="Fabre E."/>
            <person name="Fairhead C."/>
            <person name="Ferry-Dumazet H."/>
            <person name="Groppi A."/>
            <person name="Hantraye F."/>
            <person name="Hennequin C."/>
            <person name="Jauniaux N."/>
            <person name="Joyet P."/>
            <person name="Kachouri R."/>
            <person name="Kerrest A."/>
            <person name="Koszul R."/>
            <person name="Lemaire M."/>
            <person name="Lesur I."/>
            <person name="Ma L."/>
            <person name="Muller H."/>
            <person name="Nicaud J.M."/>
            <person name="Nikolski M."/>
            <person name="Oztas S."/>
            <person name="Ozier-Kalogeropoulos O."/>
            <person name="Pellenz S."/>
            <person name="Potier S."/>
            <person name="Richard G.F."/>
            <person name="Straub M.L."/>
            <person name="Suleau A."/>
            <person name="Swennene D."/>
            <person name="Tekaia F."/>
            <person name="Wesolowski-Louvel M."/>
            <person name="Westhof E."/>
            <person name="Wirth B."/>
            <person name="Zeniou-Meyer M."/>
            <person name="Zivanovic I."/>
            <person name="Bolotin-Fukuhara M."/>
            <person name="Thierry A."/>
            <person name="Bouchier C."/>
            <person name="Caudron B."/>
            <person name="Scarpelli C."/>
            <person name="Gaillardin C."/>
            <person name="Weissenbach J."/>
            <person name="Wincker P."/>
            <person name="Souciet J.L."/>
        </authorList>
    </citation>
    <scope>NUCLEOTIDE SEQUENCE [LARGE SCALE GENOMIC DNA]</scope>
    <source>
        <strain evidence="10">ATCC 36239 / CBS 767 / BCRC 21394 / JCM 1990 / NBRC 0083 / IGC 2968</strain>
    </source>
</reference>
<dbReference type="EMBL" id="CR382133">
    <property type="protein sequence ID" value="CAR65394.1"/>
    <property type="molecule type" value="Genomic_DNA"/>
</dbReference>
<dbReference type="HOGENOM" id="CLU_001127_0_0_1"/>
<feature type="transmembrane region" description="Helical" evidence="6">
    <location>
        <begin position="699"/>
        <end position="717"/>
    </location>
</feature>
<feature type="region of interest" description="Disordered" evidence="5">
    <location>
        <begin position="1"/>
        <end position="47"/>
    </location>
</feature>
<evidence type="ECO:0000256" key="3">
    <source>
        <dbReference type="ARBA" id="ARBA00022989"/>
    </source>
</evidence>
<gene>
    <name evidence="9" type="ordered locus">DEHA2A09416g</name>
</gene>
<dbReference type="eggNOG" id="KOG4711">
    <property type="taxonomic scope" value="Eukaryota"/>
</dbReference>
<dbReference type="OrthoDB" id="68611at2759"/>
<comment type="subcellular location">
    <subcellularLocation>
        <location evidence="1">Membrane</location>
        <topology evidence="1">Multi-pass membrane protein</topology>
    </subcellularLocation>
</comment>
<accession>B5RST8</accession>
<evidence type="ECO:0000313" key="9">
    <source>
        <dbReference type="EMBL" id="CAR65394.1"/>
    </source>
</evidence>
<proteinExistence type="predicted"/>
<keyword evidence="4 6" id="KW-0472">Membrane</keyword>
<dbReference type="InterPro" id="IPR049453">
    <property type="entry name" value="Memb_transporter_dom"/>
</dbReference>
<dbReference type="Pfam" id="PF13515">
    <property type="entry name" value="FUSC_2"/>
    <property type="match status" value="1"/>
</dbReference>
<dbReference type="InParanoid" id="B5RST8"/>
<feature type="transmembrane region" description="Helical" evidence="6">
    <location>
        <begin position="170"/>
        <end position="191"/>
    </location>
</feature>
<evidence type="ECO:0000256" key="6">
    <source>
        <dbReference type="SAM" id="Phobius"/>
    </source>
</evidence>
<dbReference type="PANTHER" id="PTHR47804">
    <property type="entry name" value="60S RIBOSOMAL PROTEIN L19"/>
    <property type="match status" value="1"/>
</dbReference>
<evidence type="ECO:0000256" key="2">
    <source>
        <dbReference type="ARBA" id="ARBA00022692"/>
    </source>
</evidence>
<evidence type="ECO:0000256" key="4">
    <source>
        <dbReference type="ARBA" id="ARBA00023136"/>
    </source>
</evidence>
<dbReference type="RefSeq" id="XP_002770017.1">
    <property type="nucleotide sequence ID" value="XM_002769971.1"/>
</dbReference>